<dbReference type="PANTHER" id="PTHR37337">
    <property type="entry name" value="COILED-COIL DOMAIN-CONTAINING GLUTAMATE-RICH PROTEIN 1"/>
    <property type="match status" value="1"/>
</dbReference>
<feature type="region of interest" description="Disordered" evidence="1">
    <location>
        <begin position="206"/>
        <end position="231"/>
    </location>
</feature>
<keyword evidence="3" id="KW-1185">Reference proteome</keyword>
<protein>
    <submittedName>
        <fullName evidence="2">Uncharacterized protein</fullName>
    </submittedName>
</protein>
<dbReference type="Pfam" id="PF15482">
    <property type="entry name" value="CCER1"/>
    <property type="match status" value="1"/>
</dbReference>
<feature type="compositionally biased region" description="Basic and acidic residues" evidence="1">
    <location>
        <begin position="207"/>
        <end position="223"/>
    </location>
</feature>
<sequence>MTAATVTARWYLVMRGCISQLSVSGVPELRGATVGSCVGHCFAASGGLLHMFLTAGSTCCFSNTDSKGNAKLIPASPMEDDETGGVPLCSDPAGQVKVVEEKGNVRPDDPQCTGSVARLKRRCRRRRKTGSRRPNRVRQRRRRRRHRGRRPQRRRGRRALRGASRSPPPSVLALLRPVNLYGHRAPGMRAPRNTTQFLMHQVYQDMNKSRRQEKQEKQKKEQPPARIPGRSDLLDEEDRLLWLQCLGEAMHEIQGAATLLQLVKSLKSEDWATLCPWLTGKEICKPMDTESDIDQDSDVEKKTQGADELYSDS</sequence>
<accession>A0AAV7SJF1</accession>
<feature type="region of interest" description="Disordered" evidence="1">
    <location>
        <begin position="287"/>
        <end position="313"/>
    </location>
</feature>
<dbReference type="InterPro" id="IPR052696">
    <property type="entry name" value="Coiled-coil_domain"/>
</dbReference>
<gene>
    <name evidence="2" type="ORF">NDU88_004607</name>
</gene>
<feature type="compositionally biased region" description="Basic residues" evidence="1">
    <location>
        <begin position="121"/>
        <end position="160"/>
    </location>
</feature>
<proteinExistence type="predicted"/>
<dbReference type="InterPro" id="IPR027889">
    <property type="entry name" value="CCER1"/>
</dbReference>
<evidence type="ECO:0000256" key="1">
    <source>
        <dbReference type="SAM" id="MobiDB-lite"/>
    </source>
</evidence>
<name>A0AAV7SJF1_PLEWA</name>
<dbReference type="PANTHER" id="PTHR37337:SF1">
    <property type="entry name" value="COILED-COIL DOMAIN-CONTAINING GLUTAMATE-RICH PROTEIN 1"/>
    <property type="match status" value="1"/>
</dbReference>
<evidence type="ECO:0000313" key="2">
    <source>
        <dbReference type="EMBL" id="KAJ1164162.1"/>
    </source>
</evidence>
<dbReference type="EMBL" id="JANPWB010000008">
    <property type="protein sequence ID" value="KAJ1164162.1"/>
    <property type="molecule type" value="Genomic_DNA"/>
</dbReference>
<feature type="region of interest" description="Disordered" evidence="1">
    <location>
        <begin position="121"/>
        <end position="171"/>
    </location>
</feature>
<dbReference type="Proteomes" id="UP001066276">
    <property type="component" value="Chromosome 4_2"/>
</dbReference>
<organism evidence="2 3">
    <name type="scientific">Pleurodeles waltl</name>
    <name type="common">Iberian ribbed newt</name>
    <dbReference type="NCBI Taxonomy" id="8319"/>
    <lineage>
        <taxon>Eukaryota</taxon>
        <taxon>Metazoa</taxon>
        <taxon>Chordata</taxon>
        <taxon>Craniata</taxon>
        <taxon>Vertebrata</taxon>
        <taxon>Euteleostomi</taxon>
        <taxon>Amphibia</taxon>
        <taxon>Batrachia</taxon>
        <taxon>Caudata</taxon>
        <taxon>Salamandroidea</taxon>
        <taxon>Salamandridae</taxon>
        <taxon>Pleurodelinae</taxon>
        <taxon>Pleurodeles</taxon>
    </lineage>
</organism>
<reference evidence="2" key="1">
    <citation type="journal article" date="2022" name="bioRxiv">
        <title>Sequencing and chromosome-scale assembly of the giantPleurodeles waltlgenome.</title>
        <authorList>
            <person name="Brown T."/>
            <person name="Elewa A."/>
            <person name="Iarovenko S."/>
            <person name="Subramanian E."/>
            <person name="Araus A.J."/>
            <person name="Petzold A."/>
            <person name="Susuki M."/>
            <person name="Suzuki K.-i.T."/>
            <person name="Hayashi T."/>
            <person name="Toyoda A."/>
            <person name="Oliveira C."/>
            <person name="Osipova E."/>
            <person name="Leigh N.D."/>
            <person name="Simon A."/>
            <person name="Yun M.H."/>
        </authorList>
    </citation>
    <scope>NUCLEOTIDE SEQUENCE</scope>
    <source>
        <strain evidence="2">20211129_DDA</strain>
        <tissue evidence="2">Liver</tissue>
    </source>
</reference>
<evidence type="ECO:0000313" key="3">
    <source>
        <dbReference type="Proteomes" id="UP001066276"/>
    </source>
</evidence>
<dbReference type="AlphaFoldDB" id="A0AAV7SJF1"/>
<comment type="caution">
    <text evidence="2">The sequence shown here is derived from an EMBL/GenBank/DDBJ whole genome shotgun (WGS) entry which is preliminary data.</text>
</comment>